<reference evidence="2 4" key="2">
    <citation type="submission" date="2020-08" db="EMBL/GenBank/DDBJ databases">
        <title>Sequencing the genomes of 1000 actinobacteria strains.</title>
        <authorList>
            <person name="Klenk H.-P."/>
        </authorList>
    </citation>
    <scope>NUCLEOTIDE SEQUENCE [LARGE SCALE GENOMIC DNA]</scope>
    <source>
        <strain evidence="2 4">DSM 9581</strain>
    </source>
</reference>
<dbReference type="AlphaFoldDB" id="A0A511FGZ7"/>
<dbReference type="EMBL" id="BJVQ01000083">
    <property type="protein sequence ID" value="GEL48500.1"/>
    <property type="molecule type" value="Genomic_DNA"/>
</dbReference>
<dbReference type="EMBL" id="JACHDN010000001">
    <property type="protein sequence ID" value="MBB5471313.1"/>
    <property type="molecule type" value="Genomic_DNA"/>
</dbReference>
<reference evidence="1 3" key="1">
    <citation type="submission" date="2019-07" db="EMBL/GenBank/DDBJ databases">
        <title>Whole genome shotgun sequence of Cellulomonas hominis NBRC 16055.</title>
        <authorList>
            <person name="Hosoyama A."/>
            <person name="Uohara A."/>
            <person name="Ohji S."/>
            <person name="Ichikawa N."/>
        </authorList>
    </citation>
    <scope>NUCLEOTIDE SEQUENCE [LARGE SCALE GENOMIC DNA]</scope>
    <source>
        <strain evidence="1 3">NBRC 16055</strain>
    </source>
</reference>
<evidence type="ECO:0000313" key="2">
    <source>
        <dbReference type="EMBL" id="MBB5471313.1"/>
    </source>
</evidence>
<organism evidence="1 3">
    <name type="scientific">Cellulomonas hominis</name>
    <dbReference type="NCBI Taxonomy" id="156981"/>
    <lineage>
        <taxon>Bacteria</taxon>
        <taxon>Bacillati</taxon>
        <taxon>Actinomycetota</taxon>
        <taxon>Actinomycetes</taxon>
        <taxon>Micrococcales</taxon>
        <taxon>Cellulomonadaceae</taxon>
        <taxon>Cellulomonas</taxon>
    </lineage>
</organism>
<dbReference type="Proteomes" id="UP000321723">
    <property type="component" value="Unassembled WGS sequence"/>
</dbReference>
<evidence type="ECO:0000313" key="1">
    <source>
        <dbReference type="EMBL" id="GEL48500.1"/>
    </source>
</evidence>
<protein>
    <submittedName>
        <fullName evidence="1">Uncharacterized protein</fullName>
    </submittedName>
</protein>
<accession>A0A511FGZ7</accession>
<evidence type="ECO:0000313" key="3">
    <source>
        <dbReference type="Proteomes" id="UP000321723"/>
    </source>
</evidence>
<sequence length="206" mass="21432">MDGRPGIDLAWIPLGAGGSPVVRASGRAYEALLARRDRRASCGLVHAALLVHDGTATTAVEVTPAWGQPPGDRGVVAEGPVGARWLGRSRWFRYEVRCWRRGTVPDLAWAVDRRRVADDAGTAAALLAAAPGVPRHVWGRDALGARDMWNSNSVVAWLLAAAGLEPGPLAPPAGYRAPGWAAGARAAALGATPAAGTRVPRLIPPG</sequence>
<proteinExistence type="predicted"/>
<gene>
    <name evidence="1" type="ORF">CHO01_36160</name>
    <name evidence="2" type="ORF">HNR08_000049</name>
</gene>
<evidence type="ECO:0000313" key="4">
    <source>
        <dbReference type="Proteomes" id="UP000564629"/>
    </source>
</evidence>
<keyword evidence="3" id="KW-1185">Reference proteome</keyword>
<comment type="caution">
    <text evidence="1">The sequence shown here is derived from an EMBL/GenBank/DDBJ whole genome shotgun (WGS) entry which is preliminary data.</text>
</comment>
<dbReference type="RefSeq" id="WP_183834697.1">
    <property type="nucleotide sequence ID" value="NZ_BJVQ01000083.1"/>
</dbReference>
<dbReference type="Proteomes" id="UP000564629">
    <property type="component" value="Unassembled WGS sequence"/>
</dbReference>
<name>A0A511FGZ7_9CELL</name>